<reference evidence="2" key="1">
    <citation type="submission" date="2022-11" db="UniProtKB">
        <authorList>
            <consortium name="WormBaseParasite"/>
        </authorList>
    </citation>
    <scope>IDENTIFICATION</scope>
</reference>
<evidence type="ECO:0000313" key="1">
    <source>
        <dbReference type="Proteomes" id="UP000887561"/>
    </source>
</evidence>
<dbReference type="GO" id="GO:0008237">
    <property type="term" value="F:metallopeptidase activity"/>
    <property type="evidence" value="ECO:0007669"/>
    <property type="project" value="InterPro"/>
</dbReference>
<dbReference type="InterPro" id="IPR024079">
    <property type="entry name" value="MetalloPept_cat_dom_sf"/>
</dbReference>
<dbReference type="WBParaSite" id="scaffold8420_cov284.g13039">
    <property type="protein sequence ID" value="scaffold8420_cov284.g13039"/>
    <property type="gene ID" value="scaffold8420_cov284.g13039"/>
</dbReference>
<protein>
    <submittedName>
        <fullName evidence="2">Uncharacterized protein</fullName>
    </submittedName>
</protein>
<sequence length="292" mass="34037">MRGTKTFVAVNSQDEDITQLIEFQPIEGDTEEENNINEEETTTNLINSSPELQQLEEANNNNQQKLKRQQNSLPNIGTSIRPASHDVYLWPSMTEHEKTFIQIHRRTCIRFSELDYKPWYHAERWAEGKPYIVIRKSKKFSGYSDNNIEDVNRRSLIYLSEQSLNSQNVNNSRGMVMEQLLKFMGYREEFLRPDAPSYIQLITDNNSKNTQQLLKNSPKFSNEQLMYLIKKEWFQLTIYCQARRNSDIGAGQRAGLLTRWDAVKLNSMYCPQAVGYADPRMGPCVVPRKPKI</sequence>
<dbReference type="Gene3D" id="3.40.390.10">
    <property type="entry name" value="Collagenase (Catalytic Domain)"/>
    <property type="match status" value="1"/>
</dbReference>
<keyword evidence="1" id="KW-1185">Reference proteome</keyword>
<dbReference type="AlphaFoldDB" id="A0A915N530"/>
<dbReference type="Proteomes" id="UP000887561">
    <property type="component" value="Unplaced"/>
</dbReference>
<name>A0A915N530_MELJA</name>
<evidence type="ECO:0000313" key="2">
    <source>
        <dbReference type="WBParaSite" id="scaffold8420_cov284.g13039"/>
    </source>
</evidence>
<proteinExistence type="predicted"/>
<organism evidence="1 2">
    <name type="scientific">Meloidogyne javanica</name>
    <name type="common">Root-knot nematode worm</name>
    <dbReference type="NCBI Taxonomy" id="6303"/>
    <lineage>
        <taxon>Eukaryota</taxon>
        <taxon>Metazoa</taxon>
        <taxon>Ecdysozoa</taxon>
        <taxon>Nematoda</taxon>
        <taxon>Chromadorea</taxon>
        <taxon>Rhabditida</taxon>
        <taxon>Tylenchina</taxon>
        <taxon>Tylenchomorpha</taxon>
        <taxon>Tylenchoidea</taxon>
        <taxon>Meloidogynidae</taxon>
        <taxon>Meloidogyninae</taxon>
        <taxon>Meloidogyne</taxon>
        <taxon>Meloidogyne incognita group</taxon>
    </lineage>
</organism>
<accession>A0A915N530</accession>